<accession>A0A1F6G5L4</accession>
<protein>
    <submittedName>
        <fullName evidence="1">Uncharacterized protein</fullName>
    </submittedName>
</protein>
<sequence length="351" mass="40746">MDIEFHYYLTGIIAYRAGFSAESAHTIAYASQFVDDNNESLNLSYKNQPYRNFISQTMNILKPKESLMRIYPIFHFLPGEIADQGACRIDGMANLLNCTPNSSNANRLMEHVFGQKAIKDNKLHQIGVASHTYADTWAHQNFVGWHNPLNGIGKLLTPNIGHADARHHPDWVGHIWQDERLAQKTVNNNIRFIEASEHLYNHYLSFLGQGGKEYSDHSPLPWTQLKAELLQLMGETWEGDELSFYDQRVEGYLKHPLWKILSPSGEHRFNELAWQEAAIKHIPHFPPKIFGWDLFPDEYHIINEEQFEKSDWYKFKEAVREQEEFVINNILADTYQQMEINLVNYAIKGPS</sequence>
<proteinExistence type="predicted"/>
<dbReference type="AlphaFoldDB" id="A0A1F6G5L4"/>
<dbReference type="EMBL" id="MFNE01000051">
    <property type="protein sequence ID" value="OGG93404.1"/>
    <property type="molecule type" value="Genomic_DNA"/>
</dbReference>
<organism evidence="1 2">
    <name type="scientific">Candidatus Lambdaproteobacteria bacterium RIFOXYD2_FULL_50_16</name>
    <dbReference type="NCBI Taxonomy" id="1817772"/>
    <lineage>
        <taxon>Bacteria</taxon>
        <taxon>Pseudomonadati</taxon>
        <taxon>Pseudomonadota</taxon>
        <taxon>Candidatus Lambdaproteobacteria</taxon>
    </lineage>
</organism>
<dbReference type="Proteomes" id="UP000178449">
    <property type="component" value="Unassembled WGS sequence"/>
</dbReference>
<name>A0A1F6G5L4_9PROT</name>
<comment type="caution">
    <text evidence="1">The sequence shown here is derived from an EMBL/GenBank/DDBJ whole genome shotgun (WGS) entry which is preliminary data.</text>
</comment>
<evidence type="ECO:0000313" key="1">
    <source>
        <dbReference type="EMBL" id="OGG93404.1"/>
    </source>
</evidence>
<dbReference type="InterPro" id="IPR046653">
    <property type="entry name" value="DUF6765"/>
</dbReference>
<evidence type="ECO:0000313" key="2">
    <source>
        <dbReference type="Proteomes" id="UP000178449"/>
    </source>
</evidence>
<dbReference type="Pfam" id="PF20551">
    <property type="entry name" value="DUF6765"/>
    <property type="match status" value="1"/>
</dbReference>
<gene>
    <name evidence="1" type="ORF">A2527_01635</name>
</gene>
<reference evidence="1 2" key="1">
    <citation type="journal article" date="2016" name="Nat. Commun.">
        <title>Thousands of microbial genomes shed light on interconnected biogeochemical processes in an aquifer system.</title>
        <authorList>
            <person name="Anantharaman K."/>
            <person name="Brown C.T."/>
            <person name="Hug L.A."/>
            <person name="Sharon I."/>
            <person name="Castelle C.J."/>
            <person name="Probst A.J."/>
            <person name="Thomas B.C."/>
            <person name="Singh A."/>
            <person name="Wilkins M.J."/>
            <person name="Karaoz U."/>
            <person name="Brodie E.L."/>
            <person name="Williams K.H."/>
            <person name="Hubbard S.S."/>
            <person name="Banfield J.F."/>
        </authorList>
    </citation>
    <scope>NUCLEOTIDE SEQUENCE [LARGE SCALE GENOMIC DNA]</scope>
</reference>